<organism evidence="8 9">
    <name type="scientific">Formosa undariae</name>
    <dbReference type="NCBI Taxonomy" id="1325436"/>
    <lineage>
        <taxon>Bacteria</taxon>
        <taxon>Pseudomonadati</taxon>
        <taxon>Bacteroidota</taxon>
        <taxon>Flavobacteriia</taxon>
        <taxon>Flavobacteriales</taxon>
        <taxon>Flavobacteriaceae</taxon>
        <taxon>Formosa</taxon>
    </lineage>
</organism>
<dbReference type="PROSITE" id="PS51257">
    <property type="entry name" value="PROKAR_LIPOPROTEIN"/>
    <property type="match status" value="1"/>
</dbReference>
<sequence length="484" mass="54582">MKIFDIKSNTYGILGLFFLTVFTLFSCAEDAPLTPNILFISADDLNIDIGCYGSDLVQTPNIDRLAKMGVRFNKAYAQQALCGPSRASVMSGLRPNTTGFVNLRDDLRKLTPDVVTLGQFFKNKGYYSGRVGKIFHHGNPGDIGTDGHDDPLTWDEKFNPAGIDKIHEDSIIRFPGGITGKKGRLGISMAYWDPVSEDNEHTDGMVADRAVEMIQRNKDKPFFIAAGFFNPHCPYVAPKKYFDLYPIEDITMPDLEEAKRDLEDVPAMAIQRDTLGWPFYYDVTVDEARKCKQAYYASISFVDAQVGKLLDALEENDLLENTIVVFWSDHGYFLGEKGLWYKRKNFERSVRVPLILAGYGVNEHNKVVDAPVELLDLYPTLVDVTGNKVPAELDGKSLVPFLKESDYKWDKPAISQVYHGPNAQGYTIRTKRWRYIEWNAGAAGSELYDHENDPDEIVNLANNPDYLSTVKKLSAELKPFTKYN</sequence>
<evidence type="ECO:0000256" key="6">
    <source>
        <dbReference type="ARBA" id="ARBA00022837"/>
    </source>
</evidence>
<dbReference type="PROSITE" id="PS00149">
    <property type="entry name" value="SULFATASE_2"/>
    <property type="match status" value="1"/>
</dbReference>
<dbReference type="PANTHER" id="PTHR45953:SF1">
    <property type="entry name" value="IDURONATE 2-SULFATASE"/>
    <property type="match status" value="1"/>
</dbReference>
<evidence type="ECO:0000313" key="8">
    <source>
        <dbReference type="EMBL" id="MFB9053919.1"/>
    </source>
</evidence>
<dbReference type="Pfam" id="PF00884">
    <property type="entry name" value="Sulfatase"/>
    <property type="match status" value="1"/>
</dbReference>
<dbReference type="CDD" id="cd16030">
    <property type="entry name" value="iduronate-2-sulfatase"/>
    <property type="match status" value="1"/>
</dbReference>
<evidence type="ECO:0000256" key="3">
    <source>
        <dbReference type="ARBA" id="ARBA00022723"/>
    </source>
</evidence>
<dbReference type="InterPro" id="IPR017850">
    <property type="entry name" value="Alkaline_phosphatase_core_sf"/>
</dbReference>
<accession>A0ABV5F3C2</accession>
<gene>
    <name evidence="8" type="ORF">ACFFVB_12605</name>
</gene>
<dbReference type="RefSeq" id="WP_382383257.1">
    <property type="nucleotide sequence ID" value="NZ_JBHMEZ010000012.1"/>
</dbReference>
<name>A0ABV5F3C2_9FLAO</name>
<dbReference type="PANTHER" id="PTHR45953">
    <property type="entry name" value="IDURONATE 2-SULFATASE"/>
    <property type="match status" value="1"/>
</dbReference>
<evidence type="ECO:0000256" key="1">
    <source>
        <dbReference type="ARBA" id="ARBA00001913"/>
    </source>
</evidence>
<keyword evidence="4" id="KW-0732">Signal</keyword>
<reference evidence="8 9" key="1">
    <citation type="submission" date="2024-09" db="EMBL/GenBank/DDBJ databases">
        <authorList>
            <person name="Sun Q."/>
            <person name="Mori K."/>
        </authorList>
    </citation>
    <scope>NUCLEOTIDE SEQUENCE [LARGE SCALE GENOMIC DNA]</scope>
    <source>
        <strain evidence="8 9">CECT 8286</strain>
    </source>
</reference>
<dbReference type="InterPro" id="IPR024607">
    <property type="entry name" value="Sulfatase_CS"/>
</dbReference>
<keyword evidence="9" id="KW-1185">Reference proteome</keyword>
<keyword evidence="3" id="KW-0479">Metal-binding</keyword>
<dbReference type="EMBL" id="JBHMEZ010000012">
    <property type="protein sequence ID" value="MFB9053919.1"/>
    <property type="molecule type" value="Genomic_DNA"/>
</dbReference>
<protein>
    <submittedName>
        <fullName evidence="8">Sulfatase</fullName>
    </submittedName>
</protein>
<keyword evidence="5" id="KW-0378">Hydrolase</keyword>
<evidence type="ECO:0000259" key="7">
    <source>
        <dbReference type="Pfam" id="PF00884"/>
    </source>
</evidence>
<dbReference type="InterPro" id="IPR000917">
    <property type="entry name" value="Sulfatase_N"/>
</dbReference>
<feature type="domain" description="Sulfatase N-terminal" evidence="7">
    <location>
        <begin position="35"/>
        <end position="386"/>
    </location>
</feature>
<evidence type="ECO:0000313" key="9">
    <source>
        <dbReference type="Proteomes" id="UP001589605"/>
    </source>
</evidence>
<evidence type="ECO:0000256" key="4">
    <source>
        <dbReference type="ARBA" id="ARBA00022729"/>
    </source>
</evidence>
<dbReference type="SUPFAM" id="SSF53649">
    <property type="entry name" value="Alkaline phosphatase-like"/>
    <property type="match status" value="1"/>
</dbReference>
<dbReference type="Gene3D" id="3.40.720.10">
    <property type="entry name" value="Alkaline Phosphatase, subunit A"/>
    <property type="match status" value="1"/>
</dbReference>
<keyword evidence="6" id="KW-0106">Calcium</keyword>
<comment type="caution">
    <text evidence="8">The sequence shown here is derived from an EMBL/GenBank/DDBJ whole genome shotgun (WGS) entry which is preliminary data.</text>
</comment>
<proteinExistence type="inferred from homology"/>
<comment type="similarity">
    <text evidence="2">Belongs to the sulfatase family.</text>
</comment>
<evidence type="ECO:0000256" key="5">
    <source>
        <dbReference type="ARBA" id="ARBA00022801"/>
    </source>
</evidence>
<dbReference type="Proteomes" id="UP001589605">
    <property type="component" value="Unassembled WGS sequence"/>
</dbReference>
<dbReference type="InterPro" id="IPR035874">
    <property type="entry name" value="IDS"/>
</dbReference>
<evidence type="ECO:0000256" key="2">
    <source>
        <dbReference type="ARBA" id="ARBA00008779"/>
    </source>
</evidence>
<comment type="cofactor">
    <cofactor evidence="1">
        <name>Ca(2+)</name>
        <dbReference type="ChEBI" id="CHEBI:29108"/>
    </cofactor>
</comment>